<proteinExistence type="predicted"/>
<organism evidence="1 2">
    <name type="scientific">Xylaria curta</name>
    <dbReference type="NCBI Taxonomy" id="42375"/>
    <lineage>
        <taxon>Eukaryota</taxon>
        <taxon>Fungi</taxon>
        <taxon>Dikarya</taxon>
        <taxon>Ascomycota</taxon>
        <taxon>Pezizomycotina</taxon>
        <taxon>Sordariomycetes</taxon>
        <taxon>Xylariomycetidae</taxon>
        <taxon>Xylariales</taxon>
        <taxon>Xylariaceae</taxon>
        <taxon>Xylaria</taxon>
    </lineage>
</organism>
<protein>
    <submittedName>
        <fullName evidence="1">Uncharacterized protein</fullName>
    </submittedName>
</protein>
<dbReference type="Proteomes" id="UP001143856">
    <property type="component" value="Unassembled WGS sequence"/>
</dbReference>
<evidence type="ECO:0000313" key="2">
    <source>
        <dbReference type="Proteomes" id="UP001143856"/>
    </source>
</evidence>
<accession>A0ACC1P1X3</accession>
<dbReference type="EMBL" id="JAPDGR010001232">
    <property type="protein sequence ID" value="KAJ2984750.1"/>
    <property type="molecule type" value="Genomic_DNA"/>
</dbReference>
<gene>
    <name evidence="1" type="ORF">NUW58_g5895</name>
</gene>
<reference evidence="1" key="1">
    <citation type="submission" date="2022-10" db="EMBL/GenBank/DDBJ databases">
        <title>Genome Sequence of Xylaria curta.</title>
        <authorList>
            <person name="Buettner E."/>
        </authorList>
    </citation>
    <scope>NUCLEOTIDE SEQUENCE</scope>
    <source>
        <strain evidence="1">Babe10</strain>
    </source>
</reference>
<name>A0ACC1P1X3_9PEZI</name>
<evidence type="ECO:0000313" key="1">
    <source>
        <dbReference type="EMBL" id="KAJ2984750.1"/>
    </source>
</evidence>
<keyword evidence="2" id="KW-1185">Reference proteome</keyword>
<sequence length="520" mass="58781">MERKTASQYQQQPKRKSAHEVPLEAQSDPDKILRKPKRKRTAVPMVSDSENVLALKDAGPPAPTRESLSDSITSDRATDSEDSLYSVEEDRLESWYTNVGYLPVLDEPTLDVLGQVLSPFTMSSIKKKLYRTKENQTLGLNDRNVQIDPCLPTDPFLTEFHDIGPLQESGSGVHMLDLHDEVKKHHVDEWRLDLEKAIKDDLEATFRRTVMMSMLDRYRLMYNLKDGNQSILDFAVESIWNCPFMPTRALKKDKPDRQRMLSRPKPDISVAFRLQSIIENGLVQVIPDATRRIMTYEAQDGTRAQRAFHFLMFEDENAEKTSSDEDGQLKNLNSASQSLHCLYEFFNEADRQEVKCDKPCCTPSAVAITTSNRKSSLAGHDTFVGRFFKEVRVFTAVLTGTAITIRVHRACPASRLPFPSHEGRPPFQPLILPDYPLQFEYNELVRLSGDNFSRGLRPLLQEAAAAIATEVLQVGGGEREAVRARHAALLARPDGSSAQHTYVHGGQPNYPMLIGIDRVR</sequence>
<comment type="caution">
    <text evidence="1">The sequence shown here is derived from an EMBL/GenBank/DDBJ whole genome shotgun (WGS) entry which is preliminary data.</text>
</comment>